<reference evidence="1" key="1">
    <citation type="submission" date="2021-06" db="EMBL/GenBank/DDBJ databases">
        <title>Comparative genomics, transcriptomics and evolutionary studies reveal genomic signatures of adaptation to plant cell wall in hemibiotrophic fungi.</title>
        <authorList>
            <consortium name="DOE Joint Genome Institute"/>
            <person name="Baroncelli R."/>
            <person name="Diaz J.F."/>
            <person name="Benocci T."/>
            <person name="Peng M."/>
            <person name="Battaglia E."/>
            <person name="Haridas S."/>
            <person name="Andreopoulos W."/>
            <person name="Labutti K."/>
            <person name="Pangilinan J."/>
            <person name="Floch G.L."/>
            <person name="Makela M.R."/>
            <person name="Henrissat B."/>
            <person name="Grigoriev I.V."/>
            <person name="Crouch J.A."/>
            <person name="De Vries R.P."/>
            <person name="Sukno S.A."/>
            <person name="Thon M.R."/>
        </authorList>
    </citation>
    <scope>NUCLEOTIDE SEQUENCE</scope>
    <source>
        <strain evidence="1">CBS 125086</strain>
    </source>
</reference>
<dbReference type="RefSeq" id="XP_060409170.1">
    <property type="nucleotide sequence ID" value="XM_060555757.1"/>
</dbReference>
<dbReference type="Proteomes" id="UP001230504">
    <property type="component" value="Unassembled WGS sequence"/>
</dbReference>
<dbReference type="AlphaFoldDB" id="A0AAD8PNP7"/>
<proteinExistence type="predicted"/>
<evidence type="ECO:0000313" key="1">
    <source>
        <dbReference type="EMBL" id="KAK1573565.1"/>
    </source>
</evidence>
<comment type="caution">
    <text evidence="1">The sequence shown here is derived from an EMBL/GenBank/DDBJ whole genome shotgun (WGS) entry which is preliminary data.</text>
</comment>
<organism evidence="1 2">
    <name type="scientific">Colletotrichum navitas</name>
    <dbReference type="NCBI Taxonomy" id="681940"/>
    <lineage>
        <taxon>Eukaryota</taxon>
        <taxon>Fungi</taxon>
        <taxon>Dikarya</taxon>
        <taxon>Ascomycota</taxon>
        <taxon>Pezizomycotina</taxon>
        <taxon>Sordariomycetes</taxon>
        <taxon>Hypocreomycetidae</taxon>
        <taxon>Glomerellales</taxon>
        <taxon>Glomerellaceae</taxon>
        <taxon>Colletotrichum</taxon>
        <taxon>Colletotrichum graminicola species complex</taxon>
    </lineage>
</organism>
<dbReference type="GeneID" id="85439997"/>
<name>A0AAD8PNP7_9PEZI</name>
<dbReference type="EMBL" id="JAHLJV010000090">
    <property type="protein sequence ID" value="KAK1573565.1"/>
    <property type="molecule type" value="Genomic_DNA"/>
</dbReference>
<evidence type="ECO:0000313" key="2">
    <source>
        <dbReference type="Proteomes" id="UP001230504"/>
    </source>
</evidence>
<protein>
    <submittedName>
        <fullName evidence="1">Uncharacterized protein</fullName>
    </submittedName>
</protein>
<accession>A0AAD8PNP7</accession>
<keyword evidence="2" id="KW-1185">Reference proteome</keyword>
<sequence>METSDFCEVPSRIGWRRMARADYWRFAGCGIFAQRNGAPSIWKVSESGGKRLVEW</sequence>
<gene>
    <name evidence="1" type="ORF">LY79DRAFT_525647</name>
</gene>